<feature type="domain" description="Replication gene A protein-like" evidence="8">
    <location>
        <begin position="88"/>
        <end position="344"/>
    </location>
</feature>
<feature type="region of interest" description="Disordered" evidence="7">
    <location>
        <begin position="507"/>
        <end position="549"/>
    </location>
</feature>
<dbReference type="InterPro" id="IPR008766">
    <property type="entry name" value="Replication_gene_A-like"/>
</dbReference>
<keyword evidence="5" id="KW-0255">Endonuclease</keyword>
<dbReference type="Pfam" id="PF05840">
    <property type="entry name" value="Phage_GPA"/>
    <property type="match status" value="1"/>
</dbReference>
<sequence>MRGEYIRALKVLDAGACRAVEPAQVFDGRQPHTLETLAEAFDVSEPAIDDTARRAAGQVERLAELWNLKQTPEEAIRRTLRDIARRHRIALPAHRQLDRQVNRMRDAAWWRRALRKRFQTVELLQIHRGAVHNHASPCVSDKALKRFHRQRSRNAQMLASMEAVNESTGEVRPLDELVAASQANPSNRRRAMMVRIKGIEAQAKARGHVGLFVTITAPSRMHARQHRSGQANPTHDGTTPRQVQTYLNRVWRRSLRAAAHQGLAPYGLRVVEPHHDACPHWHVLMFTAPADAEALLGVLRSYAMADSPNEPGAAERRFVVEHIDPEKGSALAYVAKYVSKSIDGEGLDGDDEHGGDGRDGAARRVAWARLWGVRQFQFFGVPPITPTRELFRVDAAGLPGAALPAAHAACKANDYAAWLSACEAHGMRFSVLYAARPSTRYRDETTRAIEGLRVHAADLARPVDVITRVDTWRIQPRQPQHATPAAEPPWTRFNNCAGLDFTGLFPPTAAPAREPGGSWSEGARGRGVPPRAPLPGATRAEWRSSRPAA</sequence>
<evidence type="ECO:0000256" key="5">
    <source>
        <dbReference type="ARBA" id="ARBA00022759"/>
    </source>
</evidence>
<dbReference type="GO" id="GO:0006260">
    <property type="term" value="P:DNA replication"/>
    <property type="evidence" value="ECO:0007669"/>
    <property type="project" value="UniProtKB-KW"/>
</dbReference>
<dbReference type="OrthoDB" id="5568266at2"/>
<evidence type="ECO:0000313" key="10">
    <source>
        <dbReference type="Proteomes" id="UP000295106"/>
    </source>
</evidence>
<evidence type="ECO:0000256" key="2">
    <source>
        <dbReference type="ARBA" id="ARBA00009260"/>
    </source>
</evidence>
<comment type="function">
    <text evidence="1">Possible endonuclease which induces a single-strand cut and initiates DNA replication.</text>
</comment>
<keyword evidence="6" id="KW-0378">Hydrolase</keyword>
<keyword evidence="3" id="KW-0235">DNA replication</keyword>
<evidence type="ECO:0000256" key="7">
    <source>
        <dbReference type="SAM" id="MobiDB-lite"/>
    </source>
</evidence>
<gene>
    <name evidence="9" type="ORF">EV684_111146</name>
</gene>
<protein>
    <submittedName>
        <fullName evidence="9">Bacteriophage replication gene A protein</fullName>
    </submittedName>
</protein>
<dbReference type="GO" id="GO:0004519">
    <property type="term" value="F:endonuclease activity"/>
    <property type="evidence" value="ECO:0007669"/>
    <property type="project" value="UniProtKB-KW"/>
</dbReference>
<name>A0A4R2M4I1_RUBGE</name>
<dbReference type="GO" id="GO:0016787">
    <property type="term" value="F:hydrolase activity"/>
    <property type="evidence" value="ECO:0007669"/>
    <property type="project" value="UniProtKB-KW"/>
</dbReference>
<feature type="compositionally biased region" description="Basic and acidic residues" evidence="7">
    <location>
        <begin position="540"/>
        <end position="549"/>
    </location>
</feature>
<reference evidence="9 10" key="1">
    <citation type="submission" date="2019-03" db="EMBL/GenBank/DDBJ databases">
        <title>Genomic Encyclopedia of Type Strains, Phase IV (KMG-IV): sequencing the most valuable type-strain genomes for metagenomic binning, comparative biology and taxonomic classification.</title>
        <authorList>
            <person name="Goeker M."/>
        </authorList>
    </citation>
    <scope>NUCLEOTIDE SEQUENCE [LARGE SCALE GENOMIC DNA]</scope>
    <source>
        <strain evidence="9 10">DSM 1709</strain>
    </source>
</reference>
<comment type="caution">
    <text evidence="9">The sequence shown here is derived from an EMBL/GenBank/DDBJ whole genome shotgun (WGS) entry which is preliminary data.</text>
</comment>
<evidence type="ECO:0000313" key="9">
    <source>
        <dbReference type="EMBL" id="TCP00941.1"/>
    </source>
</evidence>
<evidence type="ECO:0000256" key="4">
    <source>
        <dbReference type="ARBA" id="ARBA00022722"/>
    </source>
</evidence>
<evidence type="ECO:0000256" key="6">
    <source>
        <dbReference type="ARBA" id="ARBA00022801"/>
    </source>
</evidence>
<dbReference type="Proteomes" id="UP000295106">
    <property type="component" value="Unassembled WGS sequence"/>
</dbReference>
<organism evidence="9 10">
    <name type="scientific">Rubrivivax gelatinosus</name>
    <name type="common">Rhodocyclus gelatinosus</name>
    <name type="synonym">Rhodopseudomonas gelatinosa</name>
    <dbReference type="NCBI Taxonomy" id="28068"/>
    <lineage>
        <taxon>Bacteria</taxon>
        <taxon>Pseudomonadati</taxon>
        <taxon>Pseudomonadota</taxon>
        <taxon>Betaproteobacteria</taxon>
        <taxon>Burkholderiales</taxon>
        <taxon>Sphaerotilaceae</taxon>
        <taxon>Rubrivivax</taxon>
    </lineage>
</organism>
<evidence type="ECO:0000256" key="1">
    <source>
        <dbReference type="ARBA" id="ARBA00003293"/>
    </source>
</evidence>
<evidence type="ECO:0000259" key="8">
    <source>
        <dbReference type="Pfam" id="PF05840"/>
    </source>
</evidence>
<dbReference type="AlphaFoldDB" id="A0A4R2M4I1"/>
<evidence type="ECO:0000256" key="3">
    <source>
        <dbReference type="ARBA" id="ARBA00022705"/>
    </source>
</evidence>
<accession>A0A4R2M4I1</accession>
<proteinExistence type="inferred from homology"/>
<keyword evidence="4" id="KW-0540">Nuclease</keyword>
<comment type="similarity">
    <text evidence="2">Belongs to the phage GPA family.</text>
</comment>
<dbReference type="EMBL" id="SLXD01000011">
    <property type="protein sequence ID" value="TCP00941.1"/>
    <property type="molecule type" value="Genomic_DNA"/>
</dbReference>